<name>A0A0M3T9L2_9SPHN</name>
<dbReference type="KEGG" id="aep:AMC99_00176"/>
<organism evidence="1 2">
    <name type="scientific">Altererythrobacter epoxidivorans</name>
    <dbReference type="NCBI Taxonomy" id="361183"/>
    <lineage>
        <taxon>Bacteria</taxon>
        <taxon>Pseudomonadati</taxon>
        <taxon>Pseudomonadota</taxon>
        <taxon>Alphaproteobacteria</taxon>
        <taxon>Sphingomonadales</taxon>
        <taxon>Erythrobacteraceae</taxon>
        <taxon>Altererythrobacter</taxon>
    </lineage>
</organism>
<proteinExistence type="predicted"/>
<sequence>MRLMVAPSQHFTEDLLVGVMAGANDSGSMLDTMGLDHVTLHLEGAQQIIPEPQFATFDDANGVPRTYFGWWARIRKPVGLAGEMQAYFEAVPRDASMQNRVIGPFSFHASEVLHDIEVEVAATPAEVPGSRYKSIGAALLYLRTQGAQNPRITIVEAGDYVMGSAGAVYGGSGYCTITASAPVNIVGPDSSASFVAFRPLWKGLRFHGSDITIDFRYSPGLIHETGGPARQFWFDGCKLTNSAGRESLFRKNIYDGASYLIGGEPIFTECSTTNLHRAAIGAELARGNRLTQCWSDAFNGANCVVYNEIEDFDSRWFREDVLAMTLSYSGPATTATIEGWSSRIFIAKENGVEIGRFTVGTGFNDWLGGTNFSVSNVVDWINEDLPAGWTASLVDDSRRAAQLSTQNRLGLAFTAPVNVKDVSLNLYCAWDIHADLYQKQDSGSIVEENVLVAFNKGIGLSAQDIFMFGTPGINDMLVWNNAFANSEPVGDRSQLNAAHSHVVIAHNSWSTQGVWLRGDLTYQTDAYCLLANNVAPELRWYGTPEPDAAVTGNHVQAVDALTPPGTTSGGNKNNLFVSEASGNFAPKGALLSNLKPAVVLHDLNGSIRQAESPAGAVAA</sequence>
<dbReference type="EMBL" id="CP012669">
    <property type="protein sequence ID" value="ALE15492.1"/>
    <property type="molecule type" value="Genomic_DNA"/>
</dbReference>
<reference evidence="1 2" key="1">
    <citation type="submission" date="2015-09" db="EMBL/GenBank/DDBJ databases">
        <title>Complete genome sequence of a benzo[a]pyrene-degrading bacterium Altererythrobacter epoxidivorans CGMCC 1.7731T.</title>
        <authorList>
            <person name="Li Z."/>
            <person name="Cheng H."/>
            <person name="Huo Y."/>
            <person name="Xu X."/>
        </authorList>
    </citation>
    <scope>NUCLEOTIDE SEQUENCE [LARGE SCALE GENOMIC DNA]</scope>
    <source>
        <strain evidence="1 2">CGMCC 1.7731</strain>
    </source>
</reference>
<protein>
    <submittedName>
        <fullName evidence="1">Uncharacterized protein</fullName>
    </submittedName>
</protein>
<evidence type="ECO:0000313" key="2">
    <source>
        <dbReference type="Proteomes" id="UP000057938"/>
    </source>
</evidence>
<gene>
    <name evidence="1" type="ORF">AMC99_00176</name>
</gene>
<accession>A0A0M3T9L2</accession>
<dbReference type="AlphaFoldDB" id="A0A0M3T9L2"/>
<dbReference type="PATRIC" id="fig|361183.4.peg.179"/>
<evidence type="ECO:0000313" key="1">
    <source>
        <dbReference type="EMBL" id="ALE15492.1"/>
    </source>
</evidence>
<dbReference type="Proteomes" id="UP000057938">
    <property type="component" value="Chromosome"/>
</dbReference>
<keyword evidence="2" id="KW-1185">Reference proteome</keyword>